<dbReference type="PANTHER" id="PTHR43283">
    <property type="entry name" value="BETA-LACTAMASE-RELATED"/>
    <property type="match status" value="1"/>
</dbReference>
<feature type="transmembrane region" description="Helical" evidence="1">
    <location>
        <begin position="20"/>
        <end position="44"/>
    </location>
</feature>
<dbReference type="Gene3D" id="3.40.710.10">
    <property type="entry name" value="DD-peptidase/beta-lactamase superfamily"/>
    <property type="match status" value="1"/>
</dbReference>
<feature type="domain" description="Beta-lactamase-related" evidence="2">
    <location>
        <begin position="164"/>
        <end position="456"/>
    </location>
</feature>
<keyword evidence="1" id="KW-0472">Membrane</keyword>
<sequence length="500" mass="54900">MPDQMQGANNALHKGNGMTWIKATFIGLILLGILVISAFFIWLAPVGAGYTAKIMCSAIFVNGLSSDRARDEDVLADNNPLLSLITANVDLRHQTVSAHAFGFRKRIAVFRPNLGCTLSDDPTRIEQLRATSPLIRPIPAQPLRTASVPGNIDRRAFNNILADAMDEPGTDISRRSRAIVVLHRGKVIAERYAPGINATTPLPGWSMTKSVFNALLGRMQQEHMIPGVDSPVLINEWQSRTNDPRAVITYDQLLHMSSGLEFDESYWNPLSDVVQMLFVEPATAGFAVARPLEHKPGEYFSYNSGATNVLSAAMRNISGSILSYQHIPFDMLFRPLGIRNAVIETDQDGYFIGSSFMHASARDWAKIGQLFLQDGVWNDEQLLPPDWVKYSVTPAPAAPNGIYGAHWWLQLPGSRDKDGDTQINGPTIPDDAFFALGHDGQIISIIPSKELVIVRLGLTRDGSAFDQHRFVGSISALFPDIIARNGDTTVEVENTAQSAE</sequence>
<dbReference type="InterPro" id="IPR001466">
    <property type="entry name" value="Beta-lactam-related"/>
</dbReference>
<dbReference type="SUPFAM" id="SSF56601">
    <property type="entry name" value="beta-lactamase/transpeptidase-like"/>
    <property type="match status" value="1"/>
</dbReference>
<accession>A0A285RP70</accession>
<dbReference type="AlphaFoldDB" id="A0A285RP70"/>
<evidence type="ECO:0000256" key="1">
    <source>
        <dbReference type="SAM" id="Phobius"/>
    </source>
</evidence>
<protein>
    <submittedName>
        <fullName evidence="3">CubicO group peptidase, beta-lactamase class C family</fullName>
    </submittedName>
</protein>
<reference evidence="3 4" key="1">
    <citation type="submission" date="2017-08" db="EMBL/GenBank/DDBJ databases">
        <authorList>
            <person name="de Groot N.N."/>
        </authorList>
    </citation>
    <scope>NUCLEOTIDE SEQUENCE [LARGE SCALE GENOMIC DNA]</scope>
    <source>
        <strain evidence="3 4">USBA 78</strain>
    </source>
</reference>
<proteinExistence type="predicted"/>
<keyword evidence="1" id="KW-0812">Transmembrane</keyword>
<gene>
    <name evidence="3" type="ORF">SAMN05428964_1011737</name>
</gene>
<evidence type="ECO:0000313" key="4">
    <source>
        <dbReference type="Proteomes" id="UP000219068"/>
    </source>
</evidence>
<organism evidence="3 4">
    <name type="scientific">Thalassospira xiamenensis</name>
    <dbReference type="NCBI Taxonomy" id="220697"/>
    <lineage>
        <taxon>Bacteria</taxon>
        <taxon>Pseudomonadati</taxon>
        <taxon>Pseudomonadota</taxon>
        <taxon>Alphaproteobacteria</taxon>
        <taxon>Rhodospirillales</taxon>
        <taxon>Thalassospiraceae</taxon>
        <taxon>Thalassospira</taxon>
    </lineage>
</organism>
<keyword evidence="1" id="KW-1133">Transmembrane helix</keyword>
<evidence type="ECO:0000259" key="2">
    <source>
        <dbReference type="Pfam" id="PF00144"/>
    </source>
</evidence>
<dbReference type="InterPro" id="IPR012338">
    <property type="entry name" value="Beta-lactam/transpept-like"/>
</dbReference>
<dbReference type="Pfam" id="PF00144">
    <property type="entry name" value="Beta-lactamase"/>
    <property type="match status" value="1"/>
</dbReference>
<dbReference type="PANTHER" id="PTHR43283:SF7">
    <property type="entry name" value="BETA-LACTAMASE-RELATED DOMAIN-CONTAINING PROTEIN"/>
    <property type="match status" value="1"/>
</dbReference>
<evidence type="ECO:0000313" key="3">
    <source>
        <dbReference type="EMBL" id="SOB95913.1"/>
    </source>
</evidence>
<dbReference type="EMBL" id="OBMM01000001">
    <property type="protein sequence ID" value="SOB95913.1"/>
    <property type="molecule type" value="Genomic_DNA"/>
</dbReference>
<name>A0A285RP70_9PROT</name>
<dbReference type="InterPro" id="IPR050789">
    <property type="entry name" value="Diverse_Enzym_Activities"/>
</dbReference>
<dbReference type="Proteomes" id="UP000219068">
    <property type="component" value="Unassembled WGS sequence"/>
</dbReference>